<evidence type="ECO:0000256" key="2">
    <source>
        <dbReference type="ARBA" id="ARBA00022448"/>
    </source>
</evidence>
<dbReference type="GO" id="GO:1903806">
    <property type="term" value="P:L-isoleucine import across plasma membrane"/>
    <property type="evidence" value="ECO:0007669"/>
    <property type="project" value="TreeGrafter"/>
</dbReference>
<protein>
    <recommendedName>
        <fullName evidence="13">Branched-chain amino acid ABC transporter permease</fullName>
    </recommendedName>
</protein>
<dbReference type="EMBL" id="BMJQ01000007">
    <property type="protein sequence ID" value="GGF22569.1"/>
    <property type="molecule type" value="Genomic_DNA"/>
</dbReference>
<dbReference type="GO" id="GO:0015192">
    <property type="term" value="F:L-phenylalanine transmembrane transporter activity"/>
    <property type="evidence" value="ECO:0007669"/>
    <property type="project" value="TreeGrafter"/>
</dbReference>
<keyword evidence="2" id="KW-0813">Transport</keyword>
<evidence type="ECO:0000256" key="7">
    <source>
        <dbReference type="ARBA" id="ARBA00022989"/>
    </source>
</evidence>
<proteinExistence type="inferred from homology"/>
<dbReference type="PROSITE" id="PS51257">
    <property type="entry name" value="PROKAR_LIPOPROTEIN"/>
    <property type="match status" value="1"/>
</dbReference>
<evidence type="ECO:0000256" key="9">
    <source>
        <dbReference type="ARBA" id="ARBA00037998"/>
    </source>
</evidence>
<dbReference type="GO" id="GO:0005886">
    <property type="term" value="C:plasma membrane"/>
    <property type="evidence" value="ECO:0007669"/>
    <property type="project" value="UniProtKB-SubCell"/>
</dbReference>
<name>A0A8J2YVP8_9PROT</name>
<feature type="transmembrane region" description="Helical" evidence="10">
    <location>
        <begin position="339"/>
        <end position="361"/>
    </location>
</feature>
<dbReference type="Pfam" id="PF02653">
    <property type="entry name" value="BPD_transp_2"/>
    <property type="match status" value="1"/>
</dbReference>
<evidence type="ECO:0000256" key="8">
    <source>
        <dbReference type="ARBA" id="ARBA00023136"/>
    </source>
</evidence>
<feature type="transmembrane region" description="Helical" evidence="10">
    <location>
        <begin position="381"/>
        <end position="401"/>
    </location>
</feature>
<keyword evidence="12" id="KW-1185">Reference proteome</keyword>
<dbReference type="GO" id="GO:0015188">
    <property type="term" value="F:L-isoleucine transmembrane transporter activity"/>
    <property type="evidence" value="ECO:0007669"/>
    <property type="project" value="TreeGrafter"/>
</dbReference>
<dbReference type="AlphaFoldDB" id="A0A8J2YVP8"/>
<dbReference type="GO" id="GO:0042941">
    <property type="term" value="P:D-alanine transmembrane transport"/>
    <property type="evidence" value="ECO:0007669"/>
    <property type="project" value="TreeGrafter"/>
</dbReference>
<evidence type="ECO:0000256" key="10">
    <source>
        <dbReference type="SAM" id="Phobius"/>
    </source>
</evidence>
<comment type="caution">
    <text evidence="11">The sequence shown here is derived from an EMBL/GenBank/DDBJ whole genome shotgun (WGS) entry which is preliminary data.</text>
</comment>
<evidence type="ECO:0000256" key="3">
    <source>
        <dbReference type="ARBA" id="ARBA00022475"/>
    </source>
</evidence>
<comment type="subcellular location">
    <subcellularLocation>
        <location evidence="1">Cell membrane</location>
        <topology evidence="1">Multi-pass membrane protein</topology>
    </subcellularLocation>
</comment>
<evidence type="ECO:0000256" key="1">
    <source>
        <dbReference type="ARBA" id="ARBA00004651"/>
    </source>
</evidence>
<dbReference type="PANTHER" id="PTHR11795">
    <property type="entry name" value="BRANCHED-CHAIN AMINO ACID TRANSPORT SYSTEM PERMEASE PROTEIN LIVH"/>
    <property type="match status" value="1"/>
</dbReference>
<keyword evidence="6" id="KW-0029">Amino-acid transport</keyword>
<dbReference type="InterPro" id="IPR001851">
    <property type="entry name" value="ABC_transp_permease"/>
</dbReference>
<dbReference type="GO" id="GO:0015190">
    <property type="term" value="F:L-leucine transmembrane transporter activity"/>
    <property type="evidence" value="ECO:0007669"/>
    <property type="project" value="TreeGrafter"/>
</dbReference>
<feature type="transmembrane region" description="Helical" evidence="10">
    <location>
        <begin position="180"/>
        <end position="198"/>
    </location>
</feature>
<gene>
    <name evidence="11" type="ORF">GCM10011611_30810</name>
</gene>
<dbReference type="Proteomes" id="UP000646365">
    <property type="component" value="Unassembled WGS sequence"/>
</dbReference>
<sequence>MLPPRFDRAVSLLLVLLLVGLTLGGCRDSTQQIDICGRALETLLDAGPTDFAVAPAEGPEGAVTVALTPHTGRAAHRGSCTFAPIEHLHDQPALQAVELDQVPVSPPRLIMLAAAIGVPVDLGALADQGPVSAPPGRSVPYFVQELLNGLVLGAVLALVAVGYSLVYGVTGTIQFAFGQIYAAGALLTILLVAFGAGLGAARGAALLSFVGVVILGVMALWGWVIDRIAYRPLRDQGRLTPLLAGIGLAIVLENGLRLGQGANDKWQDPIFTGRHQLFEKAGFPVVIGDTQLIVLGLALVVGALFAWIIKSSRIGRIYRACADDLFMASMVGINIDRTVGLTSAVGAALAALAGLIVSVYYGEADFSMGFVIGFKALTAALLGGFGSLSGAVIGGFAIGMLETFWTAYLGYAYRDVAVFGVLCLVLIYRPQGLFGVEESQA</sequence>
<dbReference type="RefSeq" id="WP_189047259.1">
    <property type="nucleotide sequence ID" value="NZ_BMJQ01000007.1"/>
</dbReference>
<dbReference type="GO" id="GO:0015808">
    <property type="term" value="P:L-alanine transport"/>
    <property type="evidence" value="ECO:0007669"/>
    <property type="project" value="TreeGrafter"/>
</dbReference>
<evidence type="ECO:0000313" key="11">
    <source>
        <dbReference type="EMBL" id="GGF22569.1"/>
    </source>
</evidence>
<dbReference type="GO" id="GO:0005304">
    <property type="term" value="F:L-valine transmembrane transporter activity"/>
    <property type="evidence" value="ECO:0007669"/>
    <property type="project" value="TreeGrafter"/>
</dbReference>
<evidence type="ECO:0008006" key="13">
    <source>
        <dbReference type="Google" id="ProtNLM"/>
    </source>
</evidence>
<feature type="transmembrane region" description="Helical" evidence="10">
    <location>
        <begin position="292"/>
        <end position="309"/>
    </location>
</feature>
<keyword evidence="3" id="KW-1003">Cell membrane</keyword>
<keyword evidence="4" id="KW-0997">Cell inner membrane</keyword>
<reference evidence="11" key="1">
    <citation type="journal article" date="2014" name="Int. J. Syst. Evol. Microbiol.">
        <title>Complete genome sequence of Corynebacterium casei LMG S-19264T (=DSM 44701T), isolated from a smear-ripened cheese.</title>
        <authorList>
            <consortium name="US DOE Joint Genome Institute (JGI-PGF)"/>
            <person name="Walter F."/>
            <person name="Albersmeier A."/>
            <person name="Kalinowski J."/>
            <person name="Ruckert C."/>
        </authorList>
    </citation>
    <scope>NUCLEOTIDE SEQUENCE</scope>
    <source>
        <strain evidence="11">CGMCC 1.15725</strain>
    </source>
</reference>
<evidence type="ECO:0000313" key="12">
    <source>
        <dbReference type="Proteomes" id="UP000646365"/>
    </source>
</evidence>
<organism evidence="11 12">
    <name type="scientific">Aliidongia dinghuensis</name>
    <dbReference type="NCBI Taxonomy" id="1867774"/>
    <lineage>
        <taxon>Bacteria</taxon>
        <taxon>Pseudomonadati</taxon>
        <taxon>Pseudomonadota</taxon>
        <taxon>Alphaproteobacteria</taxon>
        <taxon>Rhodospirillales</taxon>
        <taxon>Dongiaceae</taxon>
        <taxon>Aliidongia</taxon>
    </lineage>
</organism>
<evidence type="ECO:0000256" key="4">
    <source>
        <dbReference type="ARBA" id="ARBA00022519"/>
    </source>
</evidence>
<evidence type="ECO:0000256" key="5">
    <source>
        <dbReference type="ARBA" id="ARBA00022692"/>
    </source>
</evidence>
<dbReference type="InterPro" id="IPR052157">
    <property type="entry name" value="BCAA_transport_permease"/>
</dbReference>
<keyword evidence="8 10" id="KW-0472">Membrane</keyword>
<comment type="similarity">
    <text evidence="9">Belongs to the binding-protein-dependent transport system permease family. LivHM subfamily.</text>
</comment>
<keyword evidence="5 10" id="KW-0812">Transmembrane</keyword>
<evidence type="ECO:0000256" key="6">
    <source>
        <dbReference type="ARBA" id="ARBA00022970"/>
    </source>
</evidence>
<dbReference type="PANTHER" id="PTHR11795:SF371">
    <property type="entry name" value="HIGH-AFFINITY BRANCHED-CHAIN AMINO ACID TRANSPORT SYSTEM PERMEASE PROTEIN LIVH"/>
    <property type="match status" value="1"/>
</dbReference>
<feature type="transmembrane region" description="Helical" evidence="10">
    <location>
        <begin position="408"/>
        <end position="428"/>
    </location>
</feature>
<keyword evidence="7 10" id="KW-1133">Transmembrane helix</keyword>
<accession>A0A8J2YVP8</accession>
<dbReference type="CDD" id="cd06582">
    <property type="entry name" value="TM_PBP1_LivH_like"/>
    <property type="match status" value="1"/>
</dbReference>
<feature type="transmembrane region" description="Helical" evidence="10">
    <location>
        <begin position="146"/>
        <end position="168"/>
    </location>
</feature>
<reference evidence="11" key="2">
    <citation type="submission" date="2020-09" db="EMBL/GenBank/DDBJ databases">
        <authorList>
            <person name="Sun Q."/>
            <person name="Zhou Y."/>
        </authorList>
    </citation>
    <scope>NUCLEOTIDE SEQUENCE</scope>
    <source>
        <strain evidence="11">CGMCC 1.15725</strain>
    </source>
</reference>
<feature type="transmembrane region" description="Helical" evidence="10">
    <location>
        <begin position="204"/>
        <end position="225"/>
    </location>
</feature>